<evidence type="ECO:0000256" key="2">
    <source>
        <dbReference type="ARBA" id="ARBA00024867"/>
    </source>
</evidence>
<dbReference type="InterPro" id="IPR011006">
    <property type="entry name" value="CheY-like_superfamily"/>
</dbReference>
<evidence type="ECO:0000256" key="3">
    <source>
        <dbReference type="PROSITE-ProRule" id="PRU00169"/>
    </source>
</evidence>
<evidence type="ECO:0000259" key="4">
    <source>
        <dbReference type="PROSITE" id="PS50110"/>
    </source>
</evidence>
<dbReference type="PROSITE" id="PS50110">
    <property type="entry name" value="RESPONSE_REGULATORY"/>
    <property type="match status" value="1"/>
</dbReference>
<evidence type="ECO:0000256" key="1">
    <source>
        <dbReference type="ARBA" id="ARBA00018672"/>
    </source>
</evidence>
<feature type="domain" description="Response regulatory" evidence="4">
    <location>
        <begin position="2"/>
        <end position="118"/>
    </location>
</feature>
<comment type="function">
    <text evidence="2">May play the central regulatory role in sporulation. It may be an element of the effector pathway responsible for the activation of sporulation genes in response to nutritional stress. Spo0A may act in concert with spo0H (a sigma factor) to control the expression of some genes that are critical to the sporulation process.</text>
</comment>
<evidence type="ECO:0000313" key="6">
    <source>
        <dbReference type="EMBL" id="MBB5265985.1"/>
    </source>
</evidence>
<dbReference type="RefSeq" id="WP_183776202.1">
    <property type="nucleotide sequence ID" value="NZ_JACHFW010000017.1"/>
</dbReference>
<gene>
    <name evidence="6" type="ORF">HNP82_003137</name>
</gene>
<proteinExistence type="predicted"/>
<keyword evidence="3" id="KW-0597">Phosphoprotein</keyword>
<evidence type="ECO:0000313" key="7">
    <source>
        <dbReference type="Proteomes" id="UP000543642"/>
    </source>
</evidence>
<name>A0A7W8HE02_9FIRM</name>
<feature type="domain" description="HTH LytTR-type" evidence="5">
    <location>
        <begin position="128"/>
        <end position="235"/>
    </location>
</feature>
<protein>
    <recommendedName>
        <fullName evidence="1">Stage 0 sporulation protein A homolog</fullName>
    </recommendedName>
</protein>
<dbReference type="AlphaFoldDB" id="A0A7W8HE02"/>
<comment type="caution">
    <text evidence="6">The sequence shown here is derived from an EMBL/GenBank/DDBJ whole genome shotgun (WGS) entry which is preliminary data.</text>
</comment>
<dbReference type="Pfam" id="PF00072">
    <property type="entry name" value="Response_reg"/>
    <property type="match status" value="1"/>
</dbReference>
<keyword evidence="7" id="KW-1185">Reference proteome</keyword>
<keyword evidence="6" id="KW-0238">DNA-binding</keyword>
<dbReference type="SMART" id="SM00448">
    <property type="entry name" value="REC"/>
    <property type="match status" value="1"/>
</dbReference>
<dbReference type="PANTHER" id="PTHR37299">
    <property type="entry name" value="TRANSCRIPTIONAL REGULATOR-RELATED"/>
    <property type="match status" value="1"/>
</dbReference>
<dbReference type="Gene3D" id="2.40.50.1020">
    <property type="entry name" value="LytTr DNA-binding domain"/>
    <property type="match status" value="1"/>
</dbReference>
<dbReference type="PANTHER" id="PTHR37299:SF1">
    <property type="entry name" value="STAGE 0 SPORULATION PROTEIN A HOMOLOG"/>
    <property type="match status" value="1"/>
</dbReference>
<dbReference type="Proteomes" id="UP000543642">
    <property type="component" value="Unassembled WGS sequence"/>
</dbReference>
<dbReference type="EMBL" id="JACHFW010000017">
    <property type="protein sequence ID" value="MBB5265985.1"/>
    <property type="molecule type" value="Genomic_DNA"/>
</dbReference>
<sequence length="242" mass="28431">MKIVICDDNAVFGKDLVLQLKAAFMRKGYSIEIKSYNDPKDLIEAEDVNVNAYFLDIEMPGMDGIELADFLKQQKDSEFIFVSVHDDMLRQTMKVKPVAFVRKAFLEEDINEAVDNFLKEYARKKKTIALQDGKQLLTFCINDIIYFYSERDYVVLCLESGKTEQSVRQKLDAVEKQMSGFDFLRIHNRYLINMRKIVRLHHFKGQKAHEIEMSNGKILPVSKRYVDSVKMRIFDWFRRVDT</sequence>
<feature type="modified residue" description="4-aspartylphosphate" evidence="3">
    <location>
        <position position="56"/>
    </location>
</feature>
<dbReference type="InterPro" id="IPR046947">
    <property type="entry name" value="LytR-like"/>
</dbReference>
<dbReference type="SMART" id="SM00850">
    <property type="entry name" value="LytTR"/>
    <property type="match status" value="1"/>
</dbReference>
<accession>A0A7W8HE02</accession>
<reference evidence="6 7" key="1">
    <citation type="submission" date="2020-08" db="EMBL/GenBank/DDBJ databases">
        <title>Genomic Encyclopedia of Type Strains, Phase IV (KMG-IV): sequencing the most valuable type-strain genomes for metagenomic binning, comparative biology and taxonomic classification.</title>
        <authorList>
            <person name="Goeker M."/>
        </authorList>
    </citation>
    <scope>NUCLEOTIDE SEQUENCE [LARGE SCALE GENOMIC DNA]</scope>
    <source>
        <strain evidence="6 7">DSM 106146</strain>
    </source>
</reference>
<dbReference type="SUPFAM" id="SSF52172">
    <property type="entry name" value="CheY-like"/>
    <property type="match status" value="1"/>
</dbReference>
<organism evidence="6 7">
    <name type="scientific">Catenibacillus scindens</name>
    <dbReference type="NCBI Taxonomy" id="673271"/>
    <lineage>
        <taxon>Bacteria</taxon>
        <taxon>Bacillati</taxon>
        <taxon>Bacillota</taxon>
        <taxon>Clostridia</taxon>
        <taxon>Lachnospirales</taxon>
        <taxon>Lachnospiraceae</taxon>
        <taxon>Catenibacillus</taxon>
    </lineage>
</organism>
<dbReference type="InterPro" id="IPR007492">
    <property type="entry name" value="LytTR_DNA-bd_dom"/>
</dbReference>
<dbReference type="PROSITE" id="PS50930">
    <property type="entry name" value="HTH_LYTTR"/>
    <property type="match status" value="1"/>
</dbReference>
<dbReference type="Pfam" id="PF04397">
    <property type="entry name" value="LytTR"/>
    <property type="match status" value="1"/>
</dbReference>
<dbReference type="InterPro" id="IPR001789">
    <property type="entry name" value="Sig_transdc_resp-reg_receiver"/>
</dbReference>
<dbReference type="Gene3D" id="3.40.50.2300">
    <property type="match status" value="1"/>
</dbReference>
<dbReference type="GO" id="GO:0003677">
    <property type="term" value="F:DNA binding"/>
    <property type="evidence" value="ECO:0007669"/>
    <property type="project" value="UniProtKB-KW"/>
</dbReference>
<dbReference type="GO" id="GO:0000156">
    <property type="term" value="F:phosphorelay response regulator activity"/>
    <property type="evidence" value="ECO:0007669"/>
    <property type="project" value="InterPro"/>
</dbReference>
<evidence type="ECO:0000259" key="5">
    <source>
        <dbReference type="PROSITE" id="PS50930"/>
    </source>
</evidence>